<feature type="binding site" evidence="17">
    <location>
        <position position="7"/>
    </location>
    <ligand>
        <name>a divalent metal cation</name>
        <dbReference type="ChEBI" id="CHEBI:60240"/>
        <label>1</label>
        <note>catalytic</note>
    </ligand>
</feature>
<evidence type="ECO:0000256" key="11">
    <source>
        <dbReference type="ARBA" id="ARBA00022842"/>
    </source>
</evidence>
<feature type="binding site" evidence="16">
    <location>
        <position position="9"/>
    </location>
    <ligand>
        <name>substrate</name>
    </ligand>
</feature>
<feature type="domain" description="Exonuclease" evidence="19">
    <location>
        <begin position="2"/>
        <end position="174"/>
    </location>
</feature>
<evidence type="ECO:0000256" key="1">
    <source>
        <dbReference type="ARBA" id="ARBA00001936"/>
    </source>
</evidence>
<evidence type="ECO:0000256" key="18">
    <source>
        <dbReference type="RuleBase" id="RU364087"/>
    </source>
</evidence>
<keyword evidence="9 18" id="KW-0378">Hydrolase</keyword>
<evidence type="ECO:0000256" key="17">
    <source>
        <dbReference type="PIRSR" id="PIRSR606309-3"/>
    </source>
</evidence>
<dbReference type="SUPFAM" id="SSF53098">
    <property type="entry name" value="Ribonuclease H-like"/>
    <property type="match status" value="1"/>
</dbReference>
<name>A0A0K8P2K9_PISS1</name>
<evidence type="ECO:0000256" key="5">
    <source>
        <dbReference type="ARBA" id="ARBA00022695"/>
    </source>
</evidence>
<evidence type="ECO:0000256" key="14">
    <source>
        <dbReference type="ARBA" id="ARBA00049244"/>
    </source>
</evidence>
<dbReference type="SMART" id="SM00479">
    <property type="entry name" value="EXOIII"/>
    <property type="match status" value="1"/>
</dbReference>
<dbReference type="Pfam" id="PF00929">
    <property type="entry name" value="RNase_T"/>
    <property type="match status" value="1"/>
</dbReference>
<evidence type="ECO:0000256" key="9">
    <source>
        <dbReference type="ARBA" id="ARBA00022801"/>
    </source>
</evidence>
<keyword evidence="11 17" id="KW-0460">Magnesium</keyword>
<keyword evidence="5 18" id="KW-0548">Nucleotidyltransferase</keyword>
<dbReference type="Proteomes" id="UP000037660">
    <property type="component" value="Unassembled WGS sequence"/>
</dbReference>
<protein>
    <recommendedName>
        <fullName evidence="3 18">DNA polymerase III subunit epsilon</fullName>
        <ecNumber evidence="2 18">2.7.7.7</ecNumber>
    </recommendedName>
</protein>
<accession>A0A0K8P2K9</accession>
<evidence type="ECO:0000256" key="12">
    <source>
        <dbReference type="ARBA" id="ARBA00022932"/>
    </source>
</evidence>
<dbReference type="NCBIfam" id="TIGR01406">
    <property type="entry name" value="dnaQ_proteo"/>
    <property type="match status" value="1"/>
</dbReference>
<proteinExistence type="predicted"/>
<comment type="function">
    <text evidence="18">DNA polymerase III is a complex, multichain enzyme responsible for most of the replicative synthesis in bacteria. The epsilon subunit contain the editing function and is a proofreading 3'-5' exonuclease.</text>
</comment>
<evidence type="ECO:0000256" key="2">
    <source>
        <dbReference type="ARBA" id="ARBA00012417"/>
    </source>
</evidence>
<keyword evidence="6 18" id="KW-0235">DNA replication</keyword>
<dbReference type="GO" id="GO:0046872">
    <property type="term" value="F:metal ion binding"/>
    <property type="evidence" value="ECO:0007669"/>
    <property type="project" value="UniProtKB-KW"/>
</dbReference>
<dbReference type="GO" id="GO:0005829">
    <property type="term" value="C:cytosol"/>
    <property type="evidence" value="ECO:0007669"/>
    <property type="project" value="TreeGrafter"/>
</dbReference>
<dbReference type="NCBIfam" id="TIGR00573">
    <property type="entry name" value="dnaq"/>
    <property type="match status" value="1"/>
</dbReference>
<comment type="cofactor">
    <cofactor evidence="1 18">
        <name>Mn(2+)</name>
        <dbReference type="ChEBI" id="CHEBI:29035"/>
    </cofactor>
</comment>
<evidence type="ECO:0000256" key="16">
    <source>
        <dbReference type="PIRSR" id="PIRSR606309-2"/>
    </source>
</evidence>
<dbReference type="EC" id="2.7.7.7" evidence="2 18"/>
<sequence>MRQIFLDTETTGLSADNGDRIIELGCIEMVGRRLSGRTLHHYLNPERRNHEDAVKVHGLTDEFLADKPLFAQVVDEFLAFVAGAELIAHNAAFDVGFLDMELRRLGRGRLADHVAGVTDTLLMAREIYPGKANSLDALCKRLEVDNTHRTMHGALLDAGLLAEVYIRLTRGQDALVIDVGETADTLAAATPIDFSAYVLPVWTASDDEAAAHERVLAEIDKASGGKTRWRIAEAVA</sequence>
<evidence type="ECO:0000256" key="13">
    <source>
        <dbReference type="ARBA" id="ARBA00023211"/>
    </source>
</evidence>
<dbReference type="RefSeq" id="WP_054020825.1">
    <property type="nucleotide sequence ID" value="NZ_BBYR01000039.1"/>
</dbReference>
<dbReference type="InterPro" id="IPR012337">
    <property type="entry name" value="RNaseH-like_sf"/>
</dbReference>
<keyword evidence="13 17" id="KW-0464">Manganese</keyword>
<dbReference type="InterPro" id="IPR006054">
    <property type="entry name" value="DnaQ"/>
</dbReference>
<feature type="binding site" evidence="16">
    <location>
        <position position="7"/>
    </location>
    <ligand>
        <name>substrate</name>
    </ligand>
</feature>
<evidence type="ECO:0000256" key="10">
    <source>
        <dbReference type="ARBA" id="ARBA00022839"/>
    </source>
</evidence>
<dbReference type="InterPro" id="IPR006309">
    <property type="entry name" value="DnaQ_proteo"/>
</dbReference>
<evidence type="ECO:0000256" key="15">
    <source>
        <dbReference type="PIRSR" id="PIRSR606309-1"/>
    </source>
</evidence>
<keyword evidence="7 18" id="KW-0540">Nuclease</keyword>
<feature type="binding site" evidence="16">
    <location>
        <position position="157"/>
    </location>
    <ligand>
        <name>substrate</name>
    </ligand>
</feature>
<evidence type="ECO:0000256" key="4">
    <source>
        <dbReference type="ARBA" id="ARBA00022679"/>
    </source>
</evidence>
<keyword evidence="21" id="KW-1185">Reference proteome</keyword>
<dbReference type="GO" id="GO:0045004">
    <property type="term" value="P:DNA replication proofreading"/>
    <property type="evidence" value="ECO:0007669"/>
    <property type="project" value="TreeGrafter"/>
</dbReference>
<dbReference type="PANTHER" id="PTHR30231">
    <property type="entry name" value="DNA POLYMERASE III SUBUNIT EPSILON"/>
    <property type="match status" value="1"/>
</dbReference>
<dbReference type="GO" id="GO:0003677">
    <property type="term" value="F:DNA binding"/>
    <property type="evidence" value="ECO:0007669"/>
    <property type="project" value="InterPro"/>
</dbReference>
<feature type="binding site" evidence="17">
    <location>
        <position position="9"/>
    </location>
    <ligand>
        <name>a divalent metal cation</name>
        <dbReference type="ChEBI" id="CHEBI:60240"/>
        <label>1</label>
        <note>catalytic</note>
    </ligand>
</feature>
<dbReference type="Gene3D" id="3.30.420.10">
    <property type="entry name" value="Ribonuclease H-like superfamily/Ribonuclease H"/>
    <property type="match status" value="1"/>
</dbReference>
<dbReference type="AlphaFoldDB" id="A0A0K8P2K9"/>
<feature type="binding site" evidence="16">
    <location>
        <position position="57"/>
    </location>
    <ligand>
        <name>substrate</name>
    </ligand>
</feature>
<dbReference type="STRING" id="1547922.ISF6_2706"/>
<dbReference type="GO" id="GO:0008408">
    <property type="term" value="F:3'-5' exonuclease activity"/>
    <property type="evidence" value="ECO:0007669"/>
    <property type="project" value="TreeGrafter"/>
</dbReference>
<keyword evidence="12 18" id="KW-0239">DNA-directed DNA polymerase</keyword>
<evidence type="ECO:0000256" key="7">
    <source>
        <dbReference type="ARBA" id="ARBA00022722"/>
    </source>
</evidence>
<feature type="active site" description="Proton acceptor" evidence="15">
    <location>
        <position position="152"/>
    </location>
</feature>
<comment type="cofactor">
    <cofactor evidence="17">
        <name>Mg(2+)</name>
        <dbReference type="ChEBI" id="CHEBI:18420"/>
    </cofactor>
    <cofactor evidence="17">
        <name>Mn(2+)</name>
        <dbReference type="ChEBI" id="CHEBI:29035"/>
    </cofactor>
    <text evidence="17">Binds 2 divalent metal cations. Magnesium or manganese.</text>
</comment>
<gene>
    <name evidence="18" type="primary">dnaQ</name>
    <name evidence="20" type="ORF">ISF6_2706</name>
</gene>
<reference evidence="20 21" key="2">
    <citation type="journal article" date="2016" name="Science">
        <title>A bacterium that degrades and assimilates poly(ethylene terephthalate).</title>
        <authorList>
            <person name="Yoshida S."/>
            <person name="Hiraga K."/>
            <person name="Takehana T."/>
            <person name="Taniguchi I."/>
            <person name="Yamaji H."/>
            <person name="Maeda Y."/>
            <person name="Toyohara K."/>
            <person name="Miyamoto K."/>
            <person name="Kimura Y."/>
            <person name="Oda K."/>
        </authorList>
    </citation>
    <scope>NUCLEOTIDE SEQUENCE [LARGE SCALE GENOMIC DNA]</scope>
    <source>
        <strain evidence="21">NBRC 110686 / TISTR 2288 / 201-F6</strain>
    </source>
</reference>
<dbReference type="InterPro" id="IPR036397">
    <property type="entry name" value="RNaseH_sf"/>
</dbReference>
<organism evidence="20 21">
    <name type="scientific">Piscinibacter sakaiensis</name>
    <name type="common">Ideonella sakaiensis</name>
    <dbReference type="NCBI Taxonomy" id="1547922"/>
    <lineage>
        <taxon>Bacteria</taxon>
        <taxon>Pseudomonadati</taxon>
        <taxon>Pseudomonadota</taxon>
        <taxon>Betaproteobacteria</taxon>
        <taxon>Burkholderiales</taxon>
        <taxon>Sphaerotilaceae</taxon>
        <taxon>Piscinibacter</taxon>
    </lineage>
</organism>
<evidence type="ECO:0000313" key="20">
    <source>
        <dbReference type="EMBL" id="GAP36866.1"/>
    </source>
</evidence>
<evidence type="ECO:0000313" key="21">
    <source>
        <dbReference type="Proteomes" id="UP000037660"/>
    </source>
</evidence>
<evidence type="ECO:0000256" key="8">
    <source>
        <dbReference type="ARBA" id="ARBA00022723"/>
    </source>
</evidence>
<comment type="caution">
    <text evidence="20">The sequence shown here is derived from an EMBL/GenBank/DDBJ whole genome shotgun (WGS) entry which is preliminary data.</text>
</comment>
<keyword evidence="10 18" id="KW-0269">Exonuclease</keyword>
<evidence type="ECO:0000256" key="6">
    <source>
        <dbReference type="ARBA" id="ARBA00022705"/>
    </source>
</evidence>
<keyword evidence="8 17" id="KW-0479">Metal-binding</keyword>
<dbReference type="GO" id="GO:0003887">
    <property type="term" value="F:DNA-directed DNA polymerase activity"/>
    <property type="evidence" value="ECO:0007669"/>
    <property type="project" value="UniProtKB-KW"/>
</dbReference>
<dbReference type="FunFam" id="3.30.420.10:FF:000012">
    <property type="entry name" value="DNA polymerase III subunit epsilon"/>
    <property type="match status" value="1"/>
</dbReference>
<dbReference type="EMBL" id="BBYR01000039">
    <property type="protein sequence ID" value="GAP36866.1"/>
    <property type="molecule type" value="Genomic_DNA"/>
</dbReference>
<comment type="catalytic activity">
    <reaction evidence="14 18">
        <text>DNA(n) + a 2'-deoxyribonucleoside 5'-triphosphate = DNA(n+1) + diphosphate</text>
        <dbReference type="Rhea" id="RHEA:22508"/>
        <dbReference type="Rhea" id="RHEA-COMP:17339"/>
        <dbReference type="Rhea" id="RHEA-COMP:17340"/>
        <dbReference type="ChEBI" id="CHEBI:33019"/>
        <dbReference type="ChEBI" id="CHEBI:61560"/>
        <dbReference type="ChEBI" id="CHEBI:173112"/>
        <dbReference type="EC" id="2.7.7.7"/>
    </reaction>
</comment>
<feature type="binding site" evidence="17">
    <location>
        <position position="157"/>
    </location>
    <ligand>
        <name>a divalent metal cation</name>
        <dbReference type="ChEBI" id="CHEBI:60240"/>
        <label>1</label>
        <note>catalytic</note>
    </ligand>
</feature>
<dbReference type="CDD" id="cd06131">
    <property type="entry name" value="DNA_pol_III_epsilon_Ecoli_like"/>
    <property type="match status" value="1"/>
</dbReference>
<comment type="subunit">
    <text evidence="18">DNA polymerase III contains a core (composed of alpha, epsilon and theta chains) that associates with a tau subunit. This core dimerizes to form the POLIII' complex. PolIII' associates with the gamma complex (composed of gamma, delta, delta', psi and chi chains) and with the beta chain to form the complete DNA polymerase III complex.</text>
</comment>
<dbReference type="OrthoDB" id="9804290at2"/>
<dbReference type="PANTHER" id="PTHR30231:SF41">
    <property type="entry name" value="DNA POLYMERASE III SUBUNIT EPSILON"/>
    <property type="match status" value="1"/>
</dbReference>
<evidence type="ECO:0000256" key="3">
    <source>
        <dbReference type="ARBA" id="ARBA00020352"/>
    </source>
</evidence>
<evidence type="ECO:0000259" key="19">
    <source>
        <dbReference type="SMART" id="SM00479"/>
    </source>
</evidence>
<dbReference type="NCBIfam" id="NF004316">
    <property type="entry name" value="PRK05711.1"/>
    <property type="match status" value="1"/>
</dbReference>
<dbReference type="InterPro" id="IPR013520">
    <property type="entry name" value="Ribonucl_H"/>
</dbReference>
<keyword evidence="4 18" id="KW-0808">Transferase</keyword>
<reference evidence="21" key="1">
    <citation type="submission" date="2015-07" db="EMBL/GenBank/DDBJ databases">
        <title>Discovery of a poly(ethylene terephthalate assimilation.</title>
        <authorList>
            <person name="Yoshida S."/>
            <person name="Hiraga K."/>
            <person name="Takehana T."/>
            <person name="Taniguchi I."/>
            <person name="Yamaji H."/>
            <person name="Maeda Y."/>
            <person name="Toyohara K."/>
            <person name="Miyamoto K."/>
            <person name="Kimura Y."/>
            <person name="Oda K."/>
        </authorList>
    </citation>
    <scope>NUCLEOTIDE SEQUENCE [LARGE SCALE GENOMIC DNA]</scope>
    <source>
        <strain evidence="21">NBRC 110686 / TISTR 2288 / 201-F6</strain>
    </source>
</reference>